<evidence type="ECO:0000313" key="1">
    <source>
        <dbReference type="EMBL" id="OCT74708.1"/>
    </source>
</evidence>
<protein>
    <submittedName>
        <fullName evidence="1">Uncharacterized protein</fullName>
    </submittedName>
</protein>
<sequence length="102" mass="11873">MIIILGKFTRSDNKLVTENVKRHVILFFGWLSLGKMQHYPFKDKGKTEKDSTFFCKEYFFPPSWDYRAAFLLVPRRLISGVKTDRSPNACEYSAIRTDPSSS</sequence>
<evidence type="ECO:0000313" key="2">
    <source>
        <dbReference type="Proteomes" id="UP000694892"/>
    </source>
</evidence>
<reference evidence="2" key="1">
    <citation type="journal article" date="2016" name="Nature">
        <title>Genome evolution in the allotetraploid frog Xenopus laevis.</title>
        <authorList>
            <person name="Session A.M."/>
            <person name="Uno Y."/>
            <person name="Kwon T."/>
            <person name="Chapman J.A."/>
            <person name="Toyoda A."/>
            <person name="Takahashi S."/>
            <person name="Fukui A."/>
            <person name="Hikosaka A."/>
            <person name="Suzuki A."/>
            <person name="Kondo M."/>
            <person name="van Heeringen S.J."/>
            <person name="Quigley I."/>
            <person name="Heinz S."/>
            <person name="Ogino H."/>
            <person name="Ochi H."/>
            <person name="Hellsten U."/>
            <person name="Lyons J.B."/>
            <person name="Simakov O."/>
            <person name="Putnam N."/>
            <person name="Stites J."/>
            <person name="Kuroki Y."/>
            <person name="Tanaka T."/>
            <person name="Michiue T."/>
            <person name="Watanabe M."/>
            <person name="Bogdanovic O."/>
            <person name="Lister R."/>
            <person name="Georgiou G."/>
            <person name="Paranjpe S.S."/>
            <person name="van Kruijsbergen I."/>
            <person name="Shu S."/>
            <person name="Carlson J."/>
            <person name="Kinoshita T."/>
            <person name="Ohta Y."/>
            <person name="Mawaribuchi S."/>
            <person name="Jenkins J."/>
            <person name="Grimwood J."/>
            <person name="Schmutz J."/>
            <person name="Mitros T."/>
            <person name="Mozaffari S.V."/>
            <person name="Suzuki Y."/>
            <person name="Haramoto Y."/>
            <person name="Yamamoto T.S."/>
            <person name="Takagi C."/>
            <person name="Heald R."/>
            <person name="Miller K."/>
            <person name="Haudenschild C."/>
            <person name="Kitzman J."/>
            <person name="Nakayama T."/>
            <person name="Izutsu Y."/>
            <person name="Robert J."/>
            <person name="Fortriede J."/>
            <person name="Burns K."/>
            <person name="Lotay V."/>
            <person name="Karimi K."/>
            <person name="Yasuoka Y."/>
            <person name="Dichmann D.S."/>
            <person name="Flajnik M.F."/>
            <person name="Houston D.W."/>
            <person name="Shendure J."/>
            <person name="DuPasquier L."/>
            <person name="Vize P.D."/>
            <person name="Zorn A.M."/>
            <person name="Ito M."/>
            <person name="Marcotte E.M."/>
            <person name="Wallingford J.B."/>
            <person name="Ito Y."/>
            <person name="Asashima M."/>
            <person name="Ueno N."/>
            <person name="Matsuda Y."/>
            <person name="Veenstra G.J."/>
            <person name="Fujiyama A."/>
            <person name="Harland R.M."/>
            <person name="Taira M."/>
            <person name="Rokhsar D.S."/>
        </authorList>
    </citation>
    <scope>NUCLEOTIDE SEQUENCE [LARGE SCALE GENOMIC DNA]</scope>
    <source>
        <strain evidence="2">J</strain>
    </source>
</reference>
<dbReference type="AlphaFoldDB" id="A0A974CJT4"/>
<proteinExistence type="predicted"/>
<dbReference type="EMBL" id="CM004477">
    <property type="protein sequence ID" value="OCT74708.1"/>
    <property type="molecule type" value="Genomic_DNA"/>
</dbReference>
<dbReference type="Proteomes" id="UP000694892">
    <property type="component" value="Chromosome 6S"/>
</dbReference>
<accession>A0A974CJT4</accession>
<organism evidence="1 2">
    <name type="scientific">Xenopus laevis</name>
    <name type="common">African clawed frog</name>
    <dbReference type="NCBI Taxonomy" id="8355"/>
    <lineage>
        <taxon>Eukaryota</taxon>
        <taxon>Metazoa</taxon>
        <taxon>Chordata</taxon>
        <taxon>Craniata</taxon>
        <taxon>Vertebrata</taxon>
        <taxon>Euteleostomi</taxon>
        <taxon>Amphibia</taxon>
        <taxon>Batrachia</taxon>
        <taxon>Anura</taxon>
        <taxon>Pipoidea</taxon>
        <taxon>Pipidae</taxon>
        <taxon>Xenopodinae</taxon>
        <taxon>Xenopus</taxon>
        <taxon>Xenopus</taxon>
    </lineage>
</organism>
<name>A0A974CJT4_XENLA</name>
<gene>
    <name evidence="1" type="ORF">XELAEV_18033695mg</name>
</gene>